<reference evidence="2" key="1">
    <citation type="submission" date="2013-10" db="EMBL/GenBank/DDBJ databases">
        <title>Genome sequencing of Onchocerca volvulus.</title>
        <authorList>
            <person name="Cotton J."/>
            <person name="Tsai J."/>
            <person name="Stanley E."/>
            <person name="Tracey A."/>
            <person name="Holroyd N."/>
            <person name="Lustigman S."/>
            <person name="Berriman M."/>
        </authorList>
    </citation>
    <scope>NUCLEOTIDE SEQUENCE</scope>
</reference>
<dbReference type="AlphaFoldDB" id="A0A8R1TT83"/>
<dbReference type="Proteomes" id="UP000024404">
    <property type="component" value="Unassembled WGS sequence"/>
</dbReference>
<accession>A0A8R1TT83</accession>
<protein>
    <submittedName>
        <fullName evidence="1">Uncharacterized protein</fullName>
    </submittedName>
</protein>
<dbReference type="EMBL" id="CMVM020000123">
    <property type="status" value="NOT_ANNOTATED_CDS"/>
    <property type="molecule type" value="Genomic_DNA"/>
</dbReference>
<dbReference type="EnsemblMetazoa" id="OVOC4012.1">
    <property type="protein sequence ID" value="OVOC4012.1"/>
    <property type="gene ID" value="WBGene00240821"/>
</dbReference>
<reference evidence="1" key="2">
    <citation type="submission" date="2022-06" db="UniProtKB">
        <authorList>
            <consortium name="EnsemblMetazoa"/>
        </authorList>
    </citation>
    <scope>IDENTIFICATION</scope>
</reference>
<keyword evidence="2" id="KW-1185">Reference proteome</keyword>
<sequence>MEYYESKKSSIAPDALSRDRMMIMMTMMMKENAKIQLLEKILSVLMTINSKWTLLSKLDMVDDIHPRCPRMNRE</sequence>
<evidence type="ECO:0000313" key="1">
    <source>
        <dbReference type="EnsemblMetazoa" id="OVOC4012.1"/>
    </source>
</evidence>
<proteinExistence type="predicted"/>
<evidence type="ECO:0000313" key="2">
    <source>
        <dbReference type="Proteomes" id="UP000024404"/>
    </source>
</evidence>
<name>A0A8R1TT83_ONCVO</name>
<organism evidence="1 2">
    <name type="scientific">Onchocerca volvulus</name>
    <dbReference type="NCBI Taxonomy" id="6282"/>
    <lineage>
        <taxon>Eukaryota</taxon>
        <taxon>Metazoa</taxon>
        <taxon>Ecdysozoa</taxon>
        <taxon>Nematoda</taxon>
        <taxon>Chromadorea</taxon>
        <taxon>Rhabditida</taxon>
        <taxon>Spirurina</taxon>
        <taxon>Spiruromorpha</taxon>
        <taxon>Filarioidea</taxon>
        <taxon>Onchocercidae</taxon>
        <taxon>Onchocerca</taxon>
    </lineage>
</organism>